<dbReference type="EMBL" id="VBOZ01000014">
    <property type="protein sequence ID" value="TMQ65230.1"/>
    <property type="molecule type" value="Genomic_DNA"/>
</dbReference>
<keyword evidence="1" id="KW-0732">Signal</keyword>
<organism evidence="3 4">
    <name type="scientific">Eiseniibacteriota bacterium</name>
    <dbReference type="NCBI Taxonomy" id="2212470"/>
    <lineage>
        <taxon>Bacteria</taxon>
        <taxon>Candidatus Eiseniibacteriota</taxon>
    </lineage>
</organism>
<evidence type="ECO:0000313" key="4">
    <source>
        <dbReference type="Proteomes" id="UP000317691"/>
    </source>
</evidence>
<accession>A0A538TNR8</accession>
<dbReference type="CDD" id="cd09618">
    <property type="entry name" value="CBM9_like_2"/>
    <property type="match status" value="1"/>
</dbReference>
<evidence type="ECO:0000313" key="3">
    <source>
        <dbReference type="EMBL" id="TMQ65230.1"/>
    </source>
</evidence>
<feature type="signal peptide" evidence="1">
    <location>
        <begin position="1"/>
        <end position="23"/>
    </location>
</feature>
<sequence length="898" mass="99641">MRSVAPVWLVVAPMLLLTGVARSQTADSAAVLPVRPHSDAPVLHAVPLAGSVHVDGHLDEAAWQAATPVDRFTQRQPKEGAPATERTEVRALIAEDALYIGARLYDSEPSKIRSRLVRRDDVNSSSDSDYLAVLLDPHHDHSTGVAFRVGPSGSFDDATIAATGNQDTSWDPVWNAQTSIDSLGWTVEMEIPLSQLHYSGSNDAVWGVQIRRWINRKQELSEFSFTPLKEAADVSRYGHLTGLGRLSAPRHVELLPYGRVRSEFKQVPSGNPFRDGTDQFPAAGVDLKYGVTSNMTLNATVNPDFGEVEVDPAVVNLSAFETFFPERRPFFIEGADVFNFGETRSYNNFNQTIPFHARRIGRPPQRSLSDSGYLYVDSPGRTTITTAAKVTGKTSSGWTMGILDAVTPVERASYVDTSGVEHRTPVEPLTNYFVGRMRRDYRQGNTVVGGLATAVNRDLRDPALKDFLRSSAYAGGLDLNHYWGRRSWSLDAMLLGSTVLASQDVIAATQRKSSRYFQRPDAKTLHYDPTRTSLSGYSGLLSLNKIAGKHGQGSLTYQDWSPGFEINDVGFQNAADCRALSTLAMYKENKPGTVVRDWNSYVFSNWSWNYDGDLTYQEYAGQVQGTLVNYWYASLRGEYYPGSFDDRLTRGGPLSRLPAGGTIRSTVTSDSRKMYTLSLSGVESWDEAGGHLAQLSGSLSIRPTSALRLLFEPGIKDLHDNAQYVETVSDPLATATYGSRYVFASLHQTQLSLDTRLDWTFSPKLSLQLYMQPLIVSGGYERLKELRAARTYEFDVYGGHRGTVQPDSTGGFRVDPDAGGPAPTFHVDDPNFNFRSLRGNAVLRWEYRPGSALFLVWQQSREGEESFGNFELSRDWHGLFRIEPENMIAVKATYWLPL</sequence>
<dbReference type="InterPro" id="IPR045670">
    <property type="entry name" value="DUF5916"/>
</dbReference>
<protein>
    <recommendedName>
        <fullName evidence="2">DUF5916 domain-containing protein</fullName>
    </recommendedName>
</protein>
<evidence type="ECO:0000259" key="2">
    <source>
        <dbReference type="Pfam" id="PF19313"/>
    </source>
</evidence>
<dbReference type="Proteomes" id="UP000317691">
    <property type="component" value="Unassembled WGS sequence"/>
</dbReference>
<dbReference type="SUPFAM" id="SSF49344">
    <property type="entry name" value="CBD9-like"/>
    <property type="match status" value="1"/>
</dbReference>
<reference evidence="3 4" key="1">
    <citation type="journal article" date="2019" name="Nat. Microbiol.">
        <title>Mediterranean grassland soil C-N compound turnover is dependent on rainfall and depth, and is mediated by genomically divergent microorganisms.</title>
        <authorList>
            <person name="Diamond S."/>
            <person name="Andeer P.F."/>
            <person name="Li Z."/>
            <person name="Crits-Christoph A."/>
            <person name="Burstein D."/>
            <person name="Anantharaman K."/>
            <person name="Lane K.R."/>
            <person name="Thomas B.C."/>
            <person name="Pan C."/>
            <person name="Northen T.R."/>
            <person name="Banfield J.F."/>
        </authorList>
    </citation>
    <scope>NUCLEOTIDE SEQUENCE [LARGE SCALE GENOMIC DNA]</scope>
    <source>
        <strain evidence="3">WS_9</strain>
    </source>
</reference>
<dbReference type="AlphaFoldDB" id="A0A538TNR8"/>
<dbReference type="Gene3D" id="2.60.40.1190">
    <property type="match status" value="1"/>
</dbReference>
<name>A0A538TNR8_UNCEI</name>
<feature type="chain" id="PRO_5022123342" description="DUF5916 domain-containing protein" evidence="1">
    <location>
        <begin position="24"/>
        <end position="898"/>
    </location>
</feature>
<feature type="domain" description="DUF5916" evidence="2">
    <location>
        <begin position="275"/>
        <end position="896"/>
    </location>
</feature>
<gene>
    <name evidence="3" type="ORF">E6K79_05560</name>
</gene>
<evidence type="ECO:0000256" key="1">
    <source>
        <dbReference type="SAM" id="SignalP"/>
    </source>
</evidence>
<comment type="caution">
    <text evidence="3">The sequence shown here is derived from an EMBL/GenBank/DDBJ whole genome shotgun (WGS) entry which is preliminary data.</text>
</comment>
<dbReference type="Pfam" id="PF19313">
    <property type="entry name" value="DUF5916"/>
    <property type="match status" value="1"/>
</dbReference>
<proteinExistence type="predicted"/>